<protein>
    <recommendedName>
        <fullName evidence="8">Integrin-like protein</fullName>
    </recommendedName>
</protein>
<dbReference type="PANTHER" id="PTHR23221">
    <property type="entry name" value="GLYCOSYLPHOSPHATIDYLINOSITOL PHOSPHOLIPASE D"/>
    <property type="match status" value="1"/>
</dbReference>
<dbReference type="InterPro" id="IPR028994">
    <property type="entry name" value="Integrin_alpha_N"/>
</dbReference>
<dbReference type="PANTHER" id="PTHR23221:SF7">
    <property type="entry name" value="PHOSPHATIDYLINOSITOL-GLYCAN-SPECIFIC PHOSPHOLIPASE D"/>
    <property type="match status" value="1"/>
</dbReference>
<name>A0ABU0QRQ7_9ACTN</name>
<evidence type="ECO:0000256" key="2">
    <source>
        <dbReference type="ARBA" id="ARBA00022737"/>
    </source>
</evidence>
<proteinExistence type="predicted"/>
<dbReference type="Proteomes" id="UP001232755">
    <property type="component" value="Unassembled WGS sequence"/>
</dbReference>
<feature type="region of interest" description="Disordered" evidence="5">
    <location>
        <begin position="1"/>
        <end position="26"/>
    </location>
</feature>
<dbReference type="RefSeq" id="WP_307176521.1">
    <property type="nucleotide sequence ID" value="NZ_JAUSYP010000001.1"/>
</dbReference>
<keyword evidence="7" id="KW-1185">Reference proteome</keyword>
<dbReference type="PROSITE" id="PS51470">
    <property type="entry name" value="FG_GAP"/>
    <property type="match status" value="2"/>
</dbReference>
<feature type="compositionally biased region" description="Low complexity" evidence="5">
    <location>
        <begin position="489"/>
        <end position="505"/>
    </location>
</feature>
<evidence type="ECO:0008006" key="8">
    <source>
        <dbReference type="Google" id="ProtNLM"/>
    </source>
</evidence>
<comment type="caution">
    <text evidence="6">The sequence shown here is derived from an EMBL/GenBank/DDBJ whole genome shotgun (WGS) entry which is preliminary data.</text>
</comment>
<evidence type="ECO:0000256" key="1">
    <source>
        <dbReference type="ARBA" id="ARBA00022729"/>
    </source>
</evidence>
<sequence length="515" mass="51850">MHQHERPAGRPHAHGYPPAHPFRRPRSRPRLALATAAVAALTGALLTATAGTATAADPTQAPRADFDHDGIGDVAFSASGAYVSGKKDAGQLVVLYGTKTGVSSAKRSVISQNTAGNPGTAESGDVFGADSAYADFNGDGYDDLAVSSPLEDVGSDKDGGGVAVLWGSAQGITGKGVSIADPAPTKHDRWGRNLAAGDFDGDGKADLAVGTTSNVVYVHKGGISASGTAVKGRYSVKAPIQASGDGSGPLNLTAGDVNGDRRTDLVVDGFETATGQYWNANYLLLGTGSGLSAADARPLKAGVITGIGDINGDGYGDIVTGMHWNRTDDGVTFPEASDGGKVWITYGAPDGPGSTTGITQNTGNVPGSSERNDYFGYELDLGDINGDGYQDLVVGVAGEDIGPVADAGQLVVLYGSASGIDTSTGTQSFAQSTAGVPGSDEKGDFLGTDVKLDDVTGDGRADLLAGSFENDGNGAVLYLPSGGTKITATGSRTVSPSTSGVSTTGYPNFGANFAD</sequence>
<gene>
    <name evidence="6" type="ORF">QF034_004300</name>
</gene>
<keyword evidence="2" id="KW-0677">Repeat</keyword>
<evidence type="ECO:0000313" key="6">
    <source>
        <dbReference type="EMBL" id="MDQ0750069.1"/>
    </source>
</evidence>
<dbReference type="Gene3D" id="2.130.10.130">
    <property type="entry name" value="Integrin alpha, N-terminal"/>
    <property type="match status" value="4"/>
</dbReference>
<dbReference type="SMART" id="SM00191">
    <property type="entry name" value="Int_alpha"/>
    <property type="match status" value="6"/>
</dbReference>
<dbReference type="InterPro" id="IPR013519">
    <property type="entry name" value="Int_alpha_beta-p"/>
</dbReference>
<dbReference type="InterPro" id="IPR013517">
    <property type="entry name" value="FG-GAP"/>
</dbReference>
<keyword evidence="4" id="KW-0325">Glycoprotein</keyword>
<feature type="region of interest" description="Disordered" evidence="5">
    <location>
        <begin position="489"/>
        <end position="515"/>
    </location>
</feature>
<evidence type="ECO:0000256" key="5">
    <source>
        <dbReference type="SAM" id="MobiDB-lite"/>
    </source>
</evidence>
<accession>A0ABU0QRQ7</accession>
<keyword evidence="1" id="KW-0732">Signal</keyword>
<dbReference type="Pfam" id="PF01839">
    <property type="entry name" value="FG-GAP"/>
    <property type="match status" value="1"/>
</dbReference>
<evidence type="ECO:0000256" key="4">
    <source>
        <dbReference type="ARBA" id="ARBA00023180"/>
    </source>
</evidence>
<dbReference type="Pfam" id="PF13517">
    <property type="entry name" value="FG-GAP_3"/>
    <property type="match status" value="1"/>
</dbReference>
<dbReference type="SUPFAM" id="SSF69318">
    <property type="entry name" value="Integrin alpha N-terminal domain"/>
    <property type="match status" value="1"/>
</dbReference>
<evidence type="ECO:0000256" key="3">
    <source>
        <dbReference type="ARBA" id="ARBA00022801"/>
    </source>
</evidence>
<evidence type="ECO:0000313" key="7">
    <source>
        <dbReference type="Proteomes" id="UP001232755"/>
    </source>
</evidence>
<dbReference type="EMBL" id="JAUSYP010000001">
    <property type="protein sequence ID" value="MDQ0750069.1"/>
    <property type="molecule type" value="Genomic_DNA"/>
</dbReference>
<keyword evidence="3" id="KW-0378">Hydrolase</keyword>
<reference evidence="6 7" key="1">
    <citation type="submission" date="2023-07" db="EMBL/GenBank/DDBJ databases">
        <title>Comparative genomics of wheat-associated soil bacteria to identify genetic determinants of phenazine resistance.</title>
        <authorList>
            <person name="Mouncey N."/>
        </authorList>
    </citation>
    <scope>NUCLEOTIDE SEQUENCE [LARGE SCALE GENOMIC DNA]</scope>
    <source>
        <strain evidence="6 7">B3I12</strain>
    </source>
</reference>
<organism evidence="6 7">
    <name type="scientific">Streptomyces africanus</name>
    <dbReference type="NCBI Taxonomy" id="231024"/>
    <lineage>
        <taxon>Bacteria</taxon>
        <taxon>Bacillati</taxon>
        <taxon>Actinomycetota</taxon>
        <taxon>Actinomycetes</taxon>
        <taxon>Kitasatosporales</taxon>
        <taxon>Streptomycetaceae</taxon>
        <taxon>Streptomyces</taxon>
    </lineage>
</organism>